<protein>
    <recommendedName>
        <fullName evidence="3">AlgX/AlgJ SGNH hydrolase-like domain-containing protein</fullName>
    </recommendedName>
</protein>
<dbReference type="EMBL" id="JACTNG010000001">
    <property type="protein sequence ID" value="MBO1077436.1"/>
    <property type="molecule type" value="Genomic_DNA"/>
</dbReference>
<evidence type="ECO:0008006" key="3">
    <source>
        <dbReference type="Google" id="ProtNLM"/>
    </source>
</evidence>
<evidence type="ECO:0000313" key="2">
    <source>
        <dbReference type="Proteomes" id="UP001518989"/>
    </source>
</evidence>
<organism evidence="1 2">
    <name type="scientific">Roseomonas haemaphysalidis</name>
    <dbReference type="NCBI Taxonomy" id="2768162"/>
    <lineage>
        <taxon>Bacteria</taxon>
        <taxon>Pseudomonadati</taxon>
        <taxon>Pseudomonadota</taxon>
        <taxon>Alphaproteobacteria</taxon>
        <taxon>Acetobacterales</taxon>
        <taxon>Roseomonadaceae</taxon>
        <taxon>Roseomonas</taxon>
    </lineage>
</organism>
<sequence>MRSWRGPKLERLLIGIFLVLLCLPVFAQLTKWRPGGSFYENRPPASAPGWPRSWAEVERAPARLAAAANDRFGLRAALLRLNGKLRYAAFGELPSEQLTPGRNGRIFFNSHHAGQALSLIRESCGIGLTPADLDQGADGIAEMLQAFGAVAPRVLYMGIPTAAVLYRDALPAWLEHRCATAQPLAEALRGRFAARWPALLPQVVVPTAALLEMGRDGGDPAIPPDNFHWEGQAGQRMAALAAARLGLPALGPLPARRVSRITDLEQFLPGLPFRHPALVPDPAGGGLEFCQNRPCLPALAPVQPAINEMTVAERRSGEGPRVLLLSDSFGLRMADFMGAYAGRLLHLNFAYDRMTPERLRLARRVLIEEFRPDVILVVQHDGGMRGAASFSRQLLGP</sequence>
<dbReference type="Proteomes" id="UP001518989">
    <property type="component" value="Unassembled WGS sequence"/>
</dbReference>
<reference evidence="1 2" key="1">
    <citation type="submission" date="2020-09" db="EMBL/GenBank/DDBJ databases">
        <title>Roseomonas.</title>
        <authorList>
            <person name="Zhu W."/>
        </authorList>
    </citation>
    <scope>NUCLEOTIDE SEQUENCE [LARGE SCALE GENOMIC DNA]</scope>
    <source>
        <strain evidence="1 2">573</strain>
    </source>
</reference>
<dbReference type="RefSeq" id="WP_207414878.1">
    <property type="nucleotide sequence ID" value="NZ_CP061177.1"/>
</dbReference>
<name>A0ABS3KM99_9PROT</name>
<proteinExistence type="predicted"/>
<evidence type="ECO:0000313" key="1">
    <source>
        <dbReference type="EMBL" id="MBO1077436.1"/>
    </source>
</evidence>
<comment type="caution">
    <text evidence="1">The sequence shown here is derived from an EMBL/GenBank/DDBJ whole genome shotgun (WGS) entry which is preliminary data.</text>
</comment>
<keyword evidence="2" id="KW-1185">Reference proteome</keyword>
<accession>A0ABS3KM99</accession>
<gene>
    <name evidence="1" type="ORF">IAI61_00230</name>
</gene>